<evidence type="ECO:0000313" key="9">
    <source>
        <dbReference type="Proteomes" id="UP000016927"/>
    </source>
</evidence>
<evidence type="ECO:0000256" key="5">
    <source>
        <dbReference type="ARBA" id="ARBA00023136"/>
    </source>
</evidence>
<feature type="transmembrane region" description="Helical" evidence="6">
    <location>
        <begin position="185"/>
        <end position="207"/>
    </location>
</feature>
<feature type="transmembrane region" description="Helical" evidence="6">
    <location>
        <begin position="357"/>
        <end position="376"/>
    </location>
</feature>
<evidence type="ECO:0000313" key="8">
    <source>
        <dbReference type="EMBL" id="EOB14217.1"/>
    </source>
</evidence>
<dbReference type="OMA" id="WIIMLAS"/>
<organism evidence="8 9">
    <name type="scientific">Nosema bombycis (strain CQ1 / CVCC 102059)</name>
    <name type="common">Microsporidian parasite</name>
    <name type="synonym">Pebrine of silkworm</name>
    <dbReference type="NCBI Taxonomy" id="578461"/>
    <lineage>
        <taxon>Eukaryota</taxon>
        <taxon>Fungi</taxon>
        <taxon>Fungi incertae sedis</taxon>
        <taxon>Microsporidia</taxon>
        <taxon>Nosematidae</taxon>
        <taxon>Nosema</taxon>
    </lineage>
</organism>
<feature type="transmembrane region" description="Helical" evidence="6">
    <location>
        <begin position="311"/>
        <end position="336"/>
    </location>
</feature>
<feature type="transmembrane region" description="Helical" evidence="6">
    <location>
        <begin position="155"/>
        <end position="173"/>
    </location>
</feature>
<dbReference type="Pfam" id="PF01490">
    <property type="entry name" value="Aa_trans"/>
    <property type="match status" value="1"/>
</dbReference>
<evidence type="ECO:0000256" key="4">
    <source>
        <dbReference type="ARBA" id="ARBA00022989"/>
    </source>
</evidence>
<dbReference type="Proteomes" id="UP000016927">
    <property type="component" value="Unassembled WGS sequence"/>
</dbReference>
<gene>
    <name evidence="8" type="ORF">NBO_33g0023</name>
</gene>
<evidence type="ECO:0000256" key="3">
    <source>
        <dbReference type="ARBA" id="ARBA00022692"/>
    </source>
</evidence>
<dbReference type="GO" id="GO:0016020">
    <property type="term" value="C:membrane"/>
    <property type="evidence" value="ECO:0007669"/>
    <property type="project" value="UniProtKB-SubCell"/>
</dbReference>
<reference evidence="8 9" key="1">
    <citation type="journal article" date="2013" name="BMC Genomics">
        <title>Comparative genomics of parasitic silkworm microsporidia reveal an association between genome expansion and host adaptation.</title>
        <authorList>
            <person name="Pan G."/>
            <person name="Xu J."/>
            <person name="Li T."/>
            <person name="Xia Q."/>
            <person name="Liu S.L."/>
            <person name="Zhang G."/>
            <person name="Li S."/>
            <person name="Li C."/>
            <person name="Liu H."/>
            <person name="Yang L."/>
            <person name="Liu T."/>
            <person name="Zhang X."/>
            <person name="Wu Z."/>
            <person name="Fan W."/>
            <person name="Dang X."/>
            <person name="Xiang H."/>
            <person name="Tao M."/>
            <person name="Li Y."/>
            <person name="Hu J."/>
            <person name="Li Z."/>
            <person name="Lin L."/>
            <person name="Luo J."/>
            <person name="Geng L."/>
            <person name="Wang L."/>
            <person name="Long M."/>
            <person name="Wan Y."/>
            <person name="He N."/>
            <person name="Zhang Z."/>
            <person name="Lu C."/>
            <person name="Keeling P.J."/>
            <person name="Wang J."/>
            <person name="Xiang Z."/>
            <person name="Zhou Z."/>
        </authorList>
    </citation>
    <scope>NUCLEOTIDE SEQUENCE [LARGE SCALE GENOMIC DNA]</scope>
    <source>
        <strain evidence="9">CQ1 / CVCC 102059</strain>
    </source>
</reference>
<dbReference type="EMBL" id="KB908941">
    <property type="protein sequence ID" value="EOB14217.1"/>
    <property type="molecule type" value="Genomic_DNA"/>
</dbReference>
<evidence type="ECO:0000256" key="2">
    <source>
        <dbReference type="ARBA" id="ARBA00008066"/>
    </source>
</evidence>
<dbReference type="VEuPathDB" id="MicrosporidiaDB:NBO_33g0023"/>
<dbReference type="OrthoDB" id="438545at2759"/>
<feature type="transmembrane region" description="Helical" evidence="6">
    <location>
        <begin position="42"/>
        <end position="65"/>
    </location>
</feature>
<protein>
    <submittedName>
        <fullName evidence="8">Transmembrane transporter</fullName>
    </submittedName>
</protein>
<feature type="transmembrane region" description="Helical" evidence="6">
    <location>
        <begin position="382"/>
        <end position="402"/>
    </location>
</feature>
<evidence type="ECO:0000256" key="6">
    <source>
        <dbReference type="SAM" id="Phobius"/>
    </source>
</evidence>
<proteinExistence type="inferred from homology"/>
<feature type="transmembrane region" description="Helical" evidence="6">
    <location>
        <begin position="409"/>
        <end position="431"/>
    </location>
</feature>
<evidence type="ECO:0000256" key="1">
    <source>
        <dbReference type="ARBA" id="ARBA00004141"/>
    </source>
</evidence>
<dbReference type="GO" id="GO:0015179">
    <property type="term" value="F:L-amino acid transmembrane transporter activity"/>
    <property type="evidence" value="ECO:0007669"/>
    <property type="project" value="TreeGrafter"/>
</dbReference>
<feature type="domain" description="Amino acid transporter transmembrane" evidence="7">
    <location>
        <begin position="95"/>
        <end position="429"/>
    </location>
</feature>
<accession>R0KVH3</accession>
<keyword evidence="9" id="KW-1185">Reference proteome</keyword>
<dbReference type="HOGENOM" id="CLU_045428_0_0_1"/>
<dbReference type="PANTHER" id="PTHR22950:SF461">
    <property type="entry name" value="AMINO ACID TRANSPORTER TRANSMEMBRANE DOMAIN-CONTAINING PROTEIN"/>
    <property type="match status" value="1"/>
</dbReference>
<evidence type="ECO:0000259" key="7">
    <source>
        <dbReference type="Pfam" id="PF01490"/>
    </source>
</evidence>
<dbReference type="PANTHER" id="PTHR22950">
    <property type="entry name" value="AMINO ACID TRANSPORTER"/>
    <property type="match status" value="1"/>
</dbReference>
<dbReference type="InterPro" id="IPR013057">
    <property type="entry name" value="AA_transpt_TM"/>
</dbReference>
<dbReference type="AlphaFoldDB" id="R0KVH3"/>
<name>R0KVH3_NOSB1</name>
<keyword evidence="5 6" id="KW-0472">Membrane</keyword>
<keyword evidence="4 6" id="KW-1133">Transmembrane helix</keyword>
<feature type="transmembrane region" description="Helical" evidence="6">
    <location>
        <begin position="249"/>
        <end position="270"/>
    </location>
</feature>
<comment type="similarity">
    <text evidence="2">Belongs to the amino acid/polyamine transporter 2 family.</text>
</comment>
<keyword evidence="3 6" id="KW-0812">Transmembrane</keyword>
<sequence>MSKKNSTFGSIRALWSTLFGVGMYFTPVAFAKSGILLGCFQLFGVGIFSTLSILFLFLFSLLLIAKIQQENKKESVPLNTHSINVQEEPEGTELKETNLSYAELGRTIEKWIGDCIECSICVSNIFGVLFLQQYVSRVSSSLLPQSLLESCPFDPYYVFILIYGTAIWLGGQYRKLQSIDWLSMISFGCILTNCTIVGIMACLLGDYRATHVPNPEKSISLYAISKFIFSLDCQANVVEVFSEMENKSIINLAFVAFSAAFGACVFYGAMGITGSLLFGDNMPQQDIIRIFADRESSIIQFLLSSNSIFYWVHYIVPCLAIIGIVISSVYQLSAVTRSLYEKKILKKIINLDLRQKVVTSAVIMLVSVTNMFQVDLDLVFDFISYFMSNFLGYLFPFIFIAYHYWKKNYYYVVPCVIIGIGSVCFGTYGFVNSVIEYAFSKQIFTQGKKLQMVFQRN</sequence>
<comment type="subcellular location">
    <subcellularLocation>
        <location evidence="1">Membrane</location>
        <topology evidence="1">Multi-pass membrane protein</topology>
    </subcellularLocation>
</comment>
<feature type="transmembrane region" description="Helical" evidence="6">
    <location>
        <begin position="12"/>
        <end position="30"/>
    </location>
</feature>